<reference evidence="2 4" key="1">
    <citation type="journal article" date="2014" name="Genome Announc.">
        <title>Draft Genome Sequence of Bacillus alcalophilus AV1934, a Classic Alkaliphile Isolated from Human Feces in 1934.</title>
        <authorList>
            <person name="Attie O."/>
            <person name="Jayaprakash A."/>
            <person name="Shah H."/>
            <person name="Paulsen I.T."/>
            <person name="Morino M."/>
            <person name="Takahashi Y."/>
            <person name="Narumi I."/>
            <person name="Sachidanandam R."/>
            <person name="Satoh K."/>
            <person name="Ito M."/>
            <person name="Krulwich T.A."/>
        </authorList>
    </citation>
    <scope>NUCLEOTIDE SEQUENCE [LARGE SCALE GENOMIC DNA]</scope>
    <source>
        <strain evidence="2 4">AV1934</strain>
    </source>
</reference>
<dbReference type="Proteomes" id="UP000002754">
    <property type="component" value="Unassembled WGS sequence"/>
</dbReference>
<dbReference type="STRING" id="1218173.BALCAV_0213905"/>
<feature type="transmembrane region" description="Helical" evidence="1">
    <location>
        <begin position="7"/>
        <end position="27"/>
    </location>
</feature>
<sequence>MLEGNKALYILPGILIVLMIVGGMFFLNDNEGVTNEELIDEIELNVEIHQSDESVKVRAHWDWTVAPADGLNGDDYLGMVFYNESGEVVEDFSVVESELQLFHSDEVIEQSHAIEGENGLIFTFTNQLDEHISYGNLGEAVVTIESDEVVFAEVFLLHTWVNHSPLVSADATFEMVEFERGSGIPYWVLNVSTGE</sequence>
<organism evidence="2 4">
    <name type="scientific">Alkalihalobacillus alcalophilus ATCC 27647 = CGMCC 1.3604</name>
    <dbReference type="NCBI Taxonomy" id="1218173"/>
    <lineage>
        <taxon>Bacteria</taxon>
        <taxon>Bacillati</taxon>
        <taxon>Bacillota</taxon>
        <taxon>Bacilli</taxon>
        <taxon>Bacillales</taxon>
        <taxon>Bacillaceae</taxon>
        <taxon>Alkalihalobacillus</taxon>
    </lineage>
</organism>
<evidence type="ECO:0000256" key="1">
    <source>
        <dbReference type="SAM" id="Phobius"/>
    </source>
</evidence>
<accession>A0A094WJ23</accession>
<reference evidence="3 5" key="2">
    <citation type="submission" date="2014-01" db="EMBL/GenBank/DDBJ databases">
        <title>Draft genome sequencing of Bacillus alcalophilus CGMCC 1.3604.</title>
        <authorList>
            <person name="Yang J."/>
            <person name="Diao L."/>
            <person name="Yang S."/>
        </authorList>
    </citation>
    <scope>NUCLEOTIDE SEQUENCE [LARGE SCALE GENOMIC DNA]</scope>
    <source>
        <strain evidence="3 5">CGMCC 1.3604</strain>
    </source>
</reference>
<evidence type="ECO:0000313" key="4">
    <source>
        <dbReference type="Proteomes" id="UP000002754"/>
    </source>
</evidence>
<keyword evidence="1" id="KW-0472">Membrane</keyword>
<keyword evidence="1" id="KW-0812">Transmembrane</keyword>
<keyword evidence="4" id="KW-1185">Reference proteome</keyword>
<dbReference type="EMBL" id="JALP01000300">
    <property type="protein sequence ID" value="THG88856.1"/>
    <property type="molecule type" value="Genomic_DNA"/>
</dbReference>
<name>A0A094WJ23_ALKAL</name>
<gene>
    <name evidence="3" type="ORF">AJ85_20885</name>
    <name evidence="2" type="ORF">BALCAV_0213905</name>
</gene>
<evidence type="ECO:0000313" key="3">
    <source>
        <dbReference type="EMBL" id="THG88856.1"/>
    </source>
</evidence>
<comment type="caution">
    <text evidence="2">The sequence shown here is derived from an EMBL/GenBank/DDBJ whole genome shotgun (WGS) entry which is preliminary data.</text>
</comment>
<dbReference type="AlphaFoldDB" id="A0A094WJ23"/>
<dbReference type="OrthoDB" id="2940341at2"/>
<keyword evidence="1" id="KW-1133">Transmembrane helix</keyword>
<evidence type="ECO:0000313" key="2">
    <source>
        <dbReference type="EMBL" id="KGA96826.1"/>
    </source>
</evidence>
<dbReference type="EMBL" id="ALPT02000045">
    <property type="protein sequence ID" value="KGA96826.1"/>
    <property type="molecule type" value="Genomic_DNA"/>
</dbReference>
<evidence type="ECO:0000313" key="5">
    <source>
        <dbReference type="Proteomes" id="UP000297014"/>
    </source>
</evidence>
<proteinExistence type="predicted"/>
<protein>
    <submittedName>
        <fullName evidence="2">Uncharacterized protein</fullName>
    </submittedName>
</protein>
<dbReference type="Proteomes" id="UP000297014">
    <property type="component" value="Unassembled WGS sequence"/>
</dbReference>
<dbReference type="eggNOG" id="ENOG5032BQE">
    <property type="taxonomic scope" value="Bacteria"/>
</dbReference>
<dbReference type="RefSeq" id="WP_003321621.1">
    <property type="nucleotide sequence ID" value="NZ_ALPT02000045.1"/>
</dbReference>